<keyword evidence="1" id="KW-0812">Transmembrane</keyword>
<accession>U9TBR8</accession>
<dbReference type="EMBL" id="KI292799">
    <property type="protein sequence ID" value="ESA05609.1"/>
    <property type="molecule type" value="Genomic_DNA"/>
</dbReference>
<evidence type="ECO:0000313" key="2">
    <source>
        <dbReference type="EMBL" id="ESA05609.1"/>
    </source>
</evidence>
<evidence type="ECO:0000256" key="1">
    <source>
        <dbReference type="SAM" id="Phobius"/>
    </source>
</evidence>
<keyword evidence="1" id="KW-0472">Membrane</keyword>
<organism evidence="2">
    <name type="scientific">Rhizophagus irregularis (strain DAOM 181602 / DAOM 197198 / MUCL 43194)</name>
    <name type="common">Arbuscular mycorrhizal fungus</name>
    <name type="synonym">Glomus intraradices</name>
    <dbReference type="NCBI Taxonomy" id="747089"/>
    <lineage>
        <taxon>Eukaryota</taxon>
        <taxon>Fungi</taxon>
        <taxon>Fungi incertae sedis</taxon>
        <taxon>Mucoromycota</taxon>
        <taxon>Glomeromycotina</taxon>
        <taxon>Glomeromycetes</taxon>
        <taxon>Glomerales</taxon>
        <taxon>Glomeraceae</taxon>
        <taxon>Rhizophagus</taxon>
    </lineage>
</organism>
<dbReference type="HOGENOM" id="CLU_1826331_0_0_1"/>
<keyword evidence="1" id="KW-1133">Transmembrane helix</keyword>
<protein>
    <submittedName>
        <fullName evidence="2">Uncharacterized protein</fullName>
    </submittedName>
</protein>
<gene>
    <name evidence="2" type="ORF">GLOINDRAFT_4072</name>
</gene>
<feature type="transmembrane region" description="Helical" evidence="1">
    <location>
        <begin position="61"/>
        <end position="79"/>
    </location>
</feature>
<dbReference type="AlphaFoldDB" id="U9TBR8"/>
<reference evidence="2" key="1">
    <citation type="submission" date="2013-07" db="EMBL/GenBank/DDBJ databases">
        <title>The genome of an arbuscular mycorrhizal fungus provides insights into the evolution of the oldest plant symbiosis.</title>
        <authorList>
            <consortium name="DOE Joint Genome Institute"/>
            <person name="Tisserant E."/>
            <person name="Malbreil M."/>
            <person name="Kuo A."/>
            <person name="Kohler A."/>
            <person name="Symeonidi A."/>
            <person name="Balestrini R."/>
            <person name="Charron P."/>
            <person name="Duensing N."/>
            <person name="Frei-dit-Frey N."/>
            <person name="Gianinazzi-Pearson V."/>
            <person name="Gilbert B."/>
            <person name="Handa Y."/>
            <person name="Hijri M."/>
            <person name="Kaul R."/>
            <person name="Kawaguchi M."/>
            <person name="Krajinski F."/>
            <person name="Lammers P."/>
            <person name="Lapierre D."/>
            <person name="Masclaux F.G."/>
            <person name="Murat C."/>
            <person name="Morin E."/>
            <person name="Ndikumana S."/>
            <person name="Pagni M."/>
            <person name="Petitpierre D."/>
            <person name="Requena N."/>
            <person name="Rosikiewicz P."/>
            <person name="Riley R."/>
            <person name="Saito K."/>
            <person name="San Clemente H."/>
            <person name="Shapiro H."/>
            <person name="van Tuinen D."/>
            <person name="Becard G."/>
            <person name="Bonfante P."/>
            <person name="Paszkowski U."/>
            <person name="Shachar-Hill Y."/>
            <person name="Young J.P."/>
            <person name="Sanders I.R."/>
            <person name="Henrissat B."/>
            <person name="Rensing S.A."/>
            <person name="Grigoriev I.V."/>
            <person name="Corradi N."/>
            <person name="Roux C."/>
            <person name="Martin F."/>
        </authorList>
    </citation>
    <scope>NUCLEOTIDE SEQUENCE</scope>
    <source>
        <strain evidence="2">DAOM 197198</strain>
    </source>
</reference>
<proteinExistence type="predicted"/>
<sequence length="141" mass="16080">MVSIYTDSQAANDGLRLCASSSYSNSYLYYKNTNFELWAITIFSKHLTAILISGMNQASALAAYLSFLSMIAAIHNNFVQKFRKRIWNPRSYEKSRWENAMNITLKVKTTSQPSNLPKSTYLVPYSSLQPSTLDEIWFALV</sequence>
<name>U9TBR8_RHIID</name>